<comment type="caution">
    <text evidence="1">The sequence shown here is derived from an EMBL/GenBank/DDBJ whole genome shotgun (WGS) entry which is preliminary data.</text>
</comment>
<gene>
    <name evidence="1" type="ORF">M153_22000012383</name>
</gene>
<evidence type="ECO:0000313" key="1">
    <source>
        <dbReference type="EMBL" id="KRH94536.1"/>
    </source>
</evidence>
<dbReference type="Proteomes" id="UP000051530">
    <property type="component" value="Unassembled WGS sequence"/>
</dbReference>
<feature type="non-terminal residue" evidence="1">
    <location>
        <position position="1"/>
    </location>
</feature>
<keyword evidence="2" id="KW-1185">Reference proteome</keyword>
<organism evidence="1 2">
    <name type="scientific">Pseudoloma neurophilia</name>
    <dbReference type="NCBI Taxonomy" id="146866"/>
    <lineage>
        <taxon>Eukaryota</taxon>
        <taxon>Fungi</taxon>
        <taxon>Fungi incertae sedis</taxon>
        <taxon>Microsporidia</taxon>
        <taxon>Pseudoloma</taxon>
    </lineage>
</organism>
<dbReference type="AlphaFoldDB" id="A0A0R0LZL2"/>
<dbReference type="EMBL" id="LGUB01000061">
    <property type="protein sequence ID" value="KRH94536.1"/>
    <property type="molecule type" value="Genomic_DNA"/>
</dbReference>
<sequence>LDFLENISSLVEELSGVHDLFNEPYNGFKQDDLLLFTTDILKGGKNFTTYFLKGITNTVSKKIVFEKSNFILRII</sequence>
<protein>
    <submittedName>
        <fullName evidence="1">Vacuolar protein sorting-associated protein</fullName>
    </submittedName>
</protein>
<name>A0A0R0LZL2_9MICR</name>
<reference evidence="1 2" key="1">
    <citation type="submission" date="2015-07" db="EMBL/GenBank/DDBJ databases">
        <title>The genome of Pseudoloma neurophilia, a relevant intracellular parasite of the zebrafish.</title>
        <authorList>
            <person name="Ndikumana S."/>
            <person name="Pelin A."/>
            <person name="Sanders J."/>
            <person name="Corradi N."/>
        </authorList>
    </citation>
    <scope>NUCLEOTIDE SEQUENCE [LARGE SCALE GENOMIC DNA]</scope>
    <source>
        <strain evidence="1 2">MK1</strain>
    </source>
</reference>
<evidence type="ECO:0000313" key="2">
    <source>
        <dbReference type="Proteomes" id="UP000051530"/>
    </source>
</evidence>
<accession>A0A0R0LZL2</accession>
<proteinExistence type="predicted"/>
<dbReference type="OrthoDB" id="2191600at2759"/>
<dbReference type="VEuPathDB" id="MicrosporidiaDB:M153_22000012383"/>